<dbReference type="Pfam" id="PF01408">
    <property type="entry name" value="GFO_IDH_MocA"/>
    <property type="match status" value="1"/>
</dbReference>
<dbReference type="InterPro" id="IPR036291">
    <property type="entry name" value="NAD(P)-bd_dom_sf"/>
</dbReference>
<dbReference type="SUPFAM" id="SSF51735">
    <property type="entry name" value="NAD(P)-binding Rossmann-fold domains"/>
    <property type="match status" value="1"/>
</dbReference>
<dbReference type="GO" id="GO:0000166">
    <property type="term" value="F:nucleotide binding"/>
    <property type="evidence" value="ECO:0007669"/>
    <property type="project" value="InterPro"/>
</dbReference>
<feature type="domain" description="Gfo/Idh/MocA-like oxidoreductase N-terminal" evidence="1">
    <location>
        <begin position="69"/>
        <end position="156"/>
    </location>
</feature>
<dbReference type="EMBL" id="UINC01010237">
    <property type="protein sequence ID" value="SVA45627.1"/>
    <property type="molecule type" value="Genomic_DNA"/>
</dbReference>
<organism evidence="2">
    <name type="scientific">marine metagenome</name>
    <dbReference type="NCBI Taxonomy" id="408172"/>
    <lineage>
        <taxon>unclassified sequences</taxon>
        <taxon>metagenomes</taxon>
        <taxon>ecological metagenomes</taxon>
    </lineage>
</organism>
<evidence type="ECO:0000259" key="1">
    <source>
        <dbReference type="Pfam" id="PF01408"/>
    </source>
</evidence>
<dbReference type="PANTHER" id="PTHR43818:SF9">
    <property type="entry name" value="HYPOTHETICAL OXIDOREDUCTASE"/>
    <property type="match status" value="1"/>
</dbReference>
<dbReference type="PANTHER" id="PTHR43818">
    <property type="entry name" value="BCDNA.GH03377"/>
    <property type="match status" value="1"/>
</dbReference>
<gene>
    <name evidence="2" type="ORF">METZ01_LOCUS98481</name>
</gene>
<dbReference type="InterPro" id="IPR050463">
    <property type="entry name" value="Gfo/Idh/MocA_oxidrdct_glycsds"/>
</dbReference>
<sequence>MYTKRLLGLALAAALVNPAEAKDIRIGMVGLDTSHVIAFTRVLNDEADKNHVAGARMIAAVKDSSPDVESSYTRVEKYTAELTGKWGVKLYPTVTELCRHVDAVMIENVDGRPHLKHAIDVIKAGKPLFIDKPLAGTLADCLKIYRLGKRHKVPVFSSSSLRFAKATLAARAGKHGKVLRCETFSPAHLEPHHPDLFWYGIHGVESLFTVMGSGCVSVKRGTTDDGKIEVTGTWKDGRVGIFREGKGYGGTAKCESGEHPVGGYDGYAPLVEAAVKFFKSGKSPVTARETLEIYAFMQAADESKAANGKEVPLKLDWE</sequence>
<dbReference type="AlphaFoldDB" id="A0A381W162"/>
<evidence type="ECO:0000313" key="2">
    <source>
        <dbReference type="EMBL" id="SVA45627.1"/>
    </source>
</evidence>
<protein>
    <recommendedName>
        <fullName evidence="1">Gfo/Idh/MocA-like oxidoreductase N-terminal domain-containing protein</fullName>
    </recommendedName>
</protein>
<name>A0A381W162_9ZZZZ</name>
<dbReference type="InterPro" id="IPR000683">
    <property type="entry name" value="Gfo/Idh/MocA-like_OxRdtase_N"/>
</dbReference>
<dbReference type="Gene3D" id="3.40.50.720">
    <property type="entry name" value="NAD(P)-binding Rossmann-like Domain"/>
    <property type="match status" value="1"/>
</dbReference>
<proteinExistence type="predicted"/>
<accession>A0A381W162</accession>
<reference evidence="2" key="1">
    <citation type="submission" date="2018-05" db="EMBL/GenBank/DDBJ databases">
        <authorList>
            <person name="Lanie J.A."/>
            <person name="Ng W.-L."/>
            <person name="Kazmierczak K.M."/>
            <person name="Andrzejewski T.M."/>
            <person name="Davidsen T.M."/>
            <person name="Wayne K.J."/>
            <person name="Tettelin H."/>
            <person name="Glass J.I."/>
            <person name="Rusch D."/>
            <person name="Podicherti R."/>
            <person name="Tsui H.-C.T."/>
            <person name="Winkler M.E."/>
        </authorList>
    </citation>
    <scope>NUCLEOTIDE SEQUENCE</scope>
</reference>